<evidence type="ECO:0000313" key="1">
    <source>
        <dbReference type="EMBL" id="PLW83355.1"/>
    </source>
</evidence>
<dbReference type="AlphaFoldDB" id="A0A2N5Y4N4"/>
<comment type="caution">
    <text evidence="1">The sequence shown here is derived from an EMBL/GenBank/DDBJ whole genome shotgun (WGS) entry which is preliminary data.</text>
</comment>
<organism evidence="1 2">
    <name type="scientific">Kineobactrum sediminis</name>
    <dbReference type="NCBI Taxonomy" id="1905677"/>
    <lineage>
        <taxon>Bacteria</taxon>
        <taxon>Pseudomonadati</taxon>
        <taxon>Pseudomonadota</taxon>
        <taxon>Gammaproteobacteria</taxon>
        <taxon>Cellvibrionales</taxon>
        <taxon>Halieaceae</taxon>
        <taxon>Kineobactrum</taxon>
    </lineage>
</organism>
<sequence length="1151" mass="127319">MKNAEIYAKDPVANRIANNGVAEVKDDFSTQALETLRYELETFVCDGEYAKGMESILDAFLANAEQDREQKGVWISGFFGSGKSHLAKMLRVLWTDFDLGGGMTARGLAQLPQEVSDLLKRLSTEGKKAGGLHAASGTLGQGSSDRVRPALLGIVFKSAGLPELYHIARFVMWLKKQGIHDGVKAEVEAAGKSWQSELNSLFMSKLIHKALLKVDPELASGEQEVRDLLRAEYKRVDDVTNDEMVTAIRDALSVDGKFPLTLVVLDEVQQYIGGNSDRAYQVQEAVETCCKHFTGKLLFVATGQSALTGVAVLTKLLGRFQIPVQLSDADVESVIRKVILQKKSSAKTAVEAVLEENLGEISRHLQGTKIQYTKDDEAVMVADYPILPVRRRFWERVLRIIDTTGTVAQLRSQLKVIHEATKVTASQELGHVVAADFIFDQLAITLLQTAVISKDVHETIERLAAGNDDQQLQSRLLALIFLIGKLPTDAVADAGIRATPEILSDLLVEDLTAGSDLLRKQVTAQLDALAQAGLVMALDVGGSKEYRLQTQESSQWYETYRQQEAGIAGNPLRIETERDDLLAQKVREVTNQLRLSQGKSKEPRKMTLSFDPVVPPEANKQFYAAVRNGWGMTEQSLIAEARADDNKHGTLYVYVPARNRDELQQVITTIKAADATLNIRGGPSSAEGKDARQAMETRLSAAATSRDTLVKEIFAGVRVFISGGEEIDGDDLRDKLDQGAKKALLRLYKQFDIADDERWGKVVENARKAGGETALNAIDYNGDIEKQPVCAAVARYIGSGKRGSDIREHFMNAPFGWPQDAIDGALYALLAAGHLKARTAANAPVDAKGLERKQITQTHFEVENVTMSTVQKIAVRKFLVEFVGCNPGEEDAKLNEFLQFARDLAGRASGEAPRPARPDLSLIEEIAGEAGNSRMLKLYQYADELRQAIVQWQQREAAISERISNWSKLKGLVAVSRGLSFHPELAKEVDAIESGRRLLEQPDPVVELVASTTESLRNAIQHRFNTYKDTYEKALSEIETDINWCKLDSVKQEELLQSRSITAPTQPSLNNADEVLDSLDQCSLEHWSERTAALERKFDMIREDASRLLMPKSVRAQLPRRTLEDEAAVEKWLQDAREELLAKLQQGPVIV</sequence>
<dbReference type="OrthoDB" id="3201900at2"/>
<dbReference type="InterPro" id="IPR047679">
    <property type="entry name" value="BREX_BrxC"/>
</dbReference>
<dbReference type="Proteomes" id="UP000234845">
    <property type="component" value="Unassembled WGS sequence"/>
</dbReference>
<reference evidence="2" key="1">
    <citation type="submission" date="2017-11" db="EMBL/GenBank/DDBJ databases">
        <title>The draft genome sequence of Chromatocurvus sp. F02.</title>
        <authorList>
            <person name="Du Z.-J."/>
            <person name="Chang Y.-Q."/>
        </authorList>
    </citation>
    <scope>NUCLEOTIDE SEQUENCE [LARGE SCALE GENOMIC DNA]</scope>
    <source>
        <strain evidence="2">F02</strain>
    </source>
</reference>
<gene>
    <name evidence="1" type="primary">brxC</name>
    <name evidence="1" type="ORF">CWI75_08145</name>
</gene>
<dbReference type="InterPro" id="IPR027417">
    <property type="entry name" value="P-loop_NTPase"/>
</dbReference>
<keyword evidence="2" id="KW-1185">Reference proteome</keyword>
<dbReference type="SUPFAM" id="SSF52540">
    <property type="entry name" value="P-loop containing nucleoside triphosphate hydrolases"/>
    <property type="match status" value="1"/>
</dbReference>
<accession>A0A2N5Y4N4</accession>
<evidence type="ECO:0000313" key="2">
    <source>
        <dbReference type="Proteomes" id="UP000234845"/>
    </source>
</evidence>
<dbReference type="EMBL" id="PKLZ01000003">
    <property type="protein sequence ID" value="PLW83355.1"/>
    <property type="molecule type" value="Genomic_DNA"/>
</dbReference>
<proteinExistence type="predicted"/>
<dbReference type="RefSeq" id="WP_101520955.1">
    <property type="nucleotide sequence ID" value="NZ_PKLZ01000003.1"/>
</dbReference>
<name>A0A2N5Y4N4_9GAMM</name>
<dbReference type="NCBIfam" id="NF033441">
    <property type="entry name" value="BREX_BrxC"/>
    <property type="match status" value="1"/>
</dbReference>
<protein>
    <submittedName>
        <fullName evidence="1">BREX system P-loop protein BrxC</fullName>
    </submittedName>
</protein>